<dbReference type="Proteomes" id="UP000187455">
    <property type="component" value="Unassembled WGS sequence"/>
</dbReference>
<dbReference type="PANTHER" id="PTHR12341">
    <property type="entry name" value="5'-&gt;3' EXORIBONUCLEASE"/>
    <property type="match status" value="1"/>
</dbReference>
<dbReference type="PANTHER" id="PTHR12341:SF41">
    <property type="entry name" value="5'-3' EXORIBONUCLEASE 2"/>
    <property type="match status" value="1"/>
</dbReference>
<evidence type="ECO:0000256" key="11">
    <source>
        <dbReference type="ARBA" id="ARBA00023163"/>
    </source>
</evidence>
<dbReference type="FunFam" id="3.40.50.12390:FF:000003">
    <property type="entry name" value="5'-3' exoribonuclease"/>
    <property type="match status" value="1"/>
</dbReference>
<evidence type="ECO:0000256" key="3">
    <source>
        <dbReference type="ARBA" id="ARBA00022472"/>
    </source>
</evidence>
<evidence type="ECO:0000256" key="7">
    <source>
        <dbReference type="ARBA" id="ARBA00022801"/>
    </source>
</evidence>
<sequence>MGVPAFYRWLVRRYPKSQTQVIEEKPIEIDGIEIPVDASKPNPNGFEFDNLYLDMNGIVHPCCHPEGKPPPKNEEEMMVEIFKCLDRVFCLIRPRKVVYMALDGVAPRAKMNQQRSRRFRAAFDAKLEAEKKASIIKDNKGSTSFHLEFLDIFGETIIASEKPWDSNCITPGTPFMEFLAVSLRYYVAEKLNTDPAWGNIKVIISDSNVPGEGEHKLMDFIRNQRLDPNYNPNTTHVIYGLDADLIMLALATHEPHFKILRDDVFMDQASGNACRKCGENGHFARECKLSDDQVKNLKNTKKPVDQSFVFCHIDILREYLEIQLLPQNSKNGLWDSEKGPPIDLERAIDDWIFMCFFVGNDFLPHLPSLEIREGALDKLVGIWKRSMYTMGGYLTDEGSVDLSRVQVIMDQLSQLEAETFVKRKVREDNYENRNKPIEDHQNSNIQSEEHFTNISAINASNKETASKLRAELLKSLALSKIPADDESIAKGSDDINNSSLSETRSHISDSTTIDSQTNSIDAKSIAQSEDQISVPTENIVSQSPSLKYPVLQNPENNEISNSQIISSVDEEDATHIADEPDAMDLDTKNETKISDSKSNALKRKSLCEGEQTISANDGTKLEESYEESLILAGNLKPSPSPDSPPKKILKLENETIETDEDSVVTYDLDVEEDFLINKKDNVRLYEDGYKERYYLSKFEIQPNEKSKIREIVKSYVEGLCWVFHYYYKGCASWPWYYPYHYSPFASDFIDLASLDIRFELGAPIKPLEQLMSVLPAASKENLPKPFGELMVNESSPIIEFYPETFQIDLNGKKQSWQGVCLLPFIDGDLLLNSLQEVYPKLTEAEIKRNTLGYPIICVSSTNPIYEQLCQLYGKGSNYSTKIEYNDSSCIRGYFKKDDNFLPHTTYISPFNSPSRPDIEQDTSMCVRFDLTNPENDMVIEEQTYTDEKDGEAKKEDLKINKATRKYYPCRLLKGTILPKPRLTGADREFVLTGGKSGYRGNPRGNRFGNNRDFSYFNKQQGNDVYYDRGHSRNSNDNGANQHVRYNNFNNYNRGYNGSHNPSDSYQPRQNQYRGNSFNRNEPHSGRFPNQRYQNSGNSHNQDYRYNNDRGNSGSGSRGDYYHGNNTNNQNQNRPPYRARTSFIPKSEKR</sequence>
<dbReference type="SUPFAM" id="SSF57756">
    <property type="entry name" value="Retrovirus zinc finger-like domains"/>
    <property type="match status" value="1"/>
</dbReference>
<dbReference type="GO" id="GO:0006353">
    <property type="term" value="P:DNA-templated transcription termination"/>
    <property type="evidence" value="ECO:0007669"/>
    <property type="project" value="UniProtKB-KW"/>
</dbReference>
<keyword evidence="5 15" id="KW-0507">mRNA processing</keyword>
<keyword evidence="11" id="KW-0804">Transcription</keyword>
<dbReference type="STRING" id="133383.A0A1R0GW80"/>
<dbReference type="PIRSF" id="PIRSF037239">
    <property type="entry name" value="Exonuclease_Xrn2"/>
    <property type="match status" value="1"/>
</dbReference>
<feature type="region of interest" description="Disordered" evidence="17">
    <location>
        <begin position="487"/>
        <end position="540"/>
    </location>
</feature>
<evidence type="ECO:0000256" key="2">
    <source>
        <dbReference type="ARBA" id="ARBA00006994"/>
    </source>
</evidence>
<dbReference type="PROSITE" id="PS50158">
    <property type="entry name" value="ZF_CCHC"/>
    <property type="match status" value="1"/>
</dbReference>
<feature type="compositionally biased region" description="Polar residues" evidence="17">
    <location>
        <begin position="1058"/>
        <end position="1079"/>
    </location>
</feature>
<dbReference type="Pfam" id="PF00098">
    <property type="entry name" value="zf-CCHC"/>
    <property type="match status" value="1"/>
</dbReference>
<evidence type="ECO:0000256" key="4">
    <source>
        <dbReference type="ARBA" id="ARBA00022552"/>
    </source>
</evidence>
<dbReference type="AlphaFoldDB" id="A0A1R0GW80"/>
<evidence type="ECO:0000256" key="9">
    <source>
        <dbReference type="ARBA" id="ARBA00023015"/>
    </source>
</evidence>
<dbReference type="Gene3D" id="3.40.50.12390">
    <property type="match status" value="2"/>
</dbReference>
<feature type="compositionally biased region" description="Low complexity" evidence="17">
    <location>
        <begin position="1044"/>
        <end position="1057"/>
    </location>
</feature>
<dbReference type="EMBL" id="LSSL01002731">
    <property type="protein sequence ID" value="OLY81139.1"/>
    <property type="molecule type" value="Genomic_DNA"/>
</dbReference>
<dbReference type="InterPro" id="IPR036875">
    <property type="entry name" value="Znf_CCHC_sf"/>
</dbReference>
<evidence type="ECO:0000256" key="17">
    <source>
        <dbReference type="SAM" id="MobiDB-lite"/>
    </source>
</evidence>
<dbReference type="GO" id="GO:0004534">
    <property type="term" value="F:5'-3' RNA exonuclease activity"/>
    <property type="evidence" value="ECO:0007669"/>
    <property type="project" value="UniProtKB-UniRule"/>
</dbReference>
<dbReference type="OrthoDB" id="372487at2759"/>
<dbReference type="GO" id="GO:0008270">
    <property type="term" value="F:zinc ion binding"/>
    <property type="evidence" value="ECO:0007669"/>
    <property type="project" value="UniProtKB-KW"/>
</dbReference>
<dbReference type="GO" id="GO:0005634">
    <property type="term" value="C:nucleus"/>
    <property type="evidence" value="ECO:0007669"/>
    <property type="project" value="UniProtKB-SubCell"/>
</dbReference>
<evidence type="ECO:0000256" key="15">
    <source>
        <dbReference type="PIRNR" id="PIRNR037239"/>
    </source>
</evidence>
<protein>
    <recommendedName>
        <fullName evidence="15">5'-3' exoribonuclease</fullName>
        <ecNumber evidence="15">3.1.13.-</ecNumber>
    </recommendedName>
</protein>
<keyword evidence="12" id="KW-0539">Nucleus</keyword>
<dbReference type="GO" id="GO:0006364">
    <property type="term" value="P:rRNA processing"/>
    <property type="evidence" value="ECO:0007669"/>
    <property type="project" value="UniProtKB-KW"/>
</dbReference>
<comment type="subunit">
    <text evidence="14">Interacts with RAI1; the interaction is direct, stabilizes RAT1 protein structure and may stimulate its exoribonuclease activity. The interaction also stimulates RAI1 pyrophosphohydrolase activity, probably by recruiting it to mRNA substrates.</text>
</comment>
<keyword evidence="9" id="KW-0805">Transcription regulation</keyword>
<evidence type="ECO:0000256" key="8">
    <source>
        <dbReference type="ARBA" id="ARBA00022839"/>
    </source>
</evidence>
<feature type="region of interest" description="Disordered" evidence="17">
    <location>
        <begin position="994"/>
        <end position="1149"/>
    </location>
</feature>
<keyword evidence="10" id="KW-0175">Coiled coil</keyword>
<feature type="domain" description="CCHC-type" evidence="18">
    <location>
        <begin position="274"/>
        <end position="288"/>
    </location>
</feature>
<dbReference type="Pfam" id="PF17846">
    <property type="entry name" value="XRN_M"/>
    <property type="match status" value="2"/>
</dbReference>
<feature type="compositionally biased region" description="Polar residues" evidence="17">
    <location>
        <begin position="494"/>
        <end position="540"/>
    </location>
</feature>
<evidence type="ECO:0000256" key="5">
    <source>
        <dbReference type="ARBA" id="ARBA00022664"/>
    </source>
</evidence>
<dbReference type="InterPro" id="IPR017151">
    <property type="entry name" value="Xrn2/3/4"/>
</dbReference>
<organism evidence="19 20">
    <name type="scientific">Smittium mucronatum</name>
    <dbReference type="NCBI Taxonomy" id="133383"/>
    <lineage>
        <taxon>Eukaryota</taxon>
        <taxon>Fungi</taxon>
        <taxon>Fungi incertae sedis</taxon>
        <taxon>Zoopagomycota</taxon>
        <taxon>Kickxellomycotina</taxon>
        <taxon>Harpellomycetes</taxon>
        <taxon>Harpellales</taxon>
        <taxon>Legeriomycetaceae</taxon>
        <taxon>Smittium</taxon>
    </lineage>
</organism>
<dbReference type="GO" id="GO:0006397">
    <property type="term" value="P:mRNA processing"/>
    <property type="evidence" value="ECO:0007669"/>
    <property type="project" value="UniProtKB-UniRule"/>
</dbReference>
<dbReference type="InterPro" id="IPR004859">
    <property type="entry name" value="Xrn1_N"/>
</dbReference>
<name>A0A1R0GW80_9FUNG</name>
<evidence type="ECO:0000313" key="19">
    <source>
        <dbReference type="EMBL" id="OLY81139.1"/>
    </source>
</evidence>
<comment type="function">
    <text evidence="13">Possesses 5'-&gt;3' exoribonuclease activity. Required for the processing of nuclear mRNA and rRNA precursors. May promote the termination of transcription by RNA polymerase II. Essential for vegetative cell growth and chromosome segregation.</text>
</comment>
<dbReference type="FunFam" id="1.25.40.1050:FF:000002">
    <property type="entry name" value="5'-3' exoribonuclease"/>
    <property type="match status" value="1"/>
</dbReference>
<evidence type="ECO:0000256" key="16">
    <source>
        <dbReference type="PROSITE-ProRule" id="PRU00047"/>
    </source>
</evidence>
<feature type="compositionally biased region" description="Polar residues" evidence="17">
    <location>
        <begin position="1090"/>
        <end position="1100"/>
    </location>
</feature>
<evidence type="ECO:0000256" key="10">
    <source>
        <dbReference type="ARBA" id="ARBA00023054"/>
    </source>
</evidence>
<evidence type="ECO:0000256" key="6">
    <source>
        <dbReference type="ARBA" id="ARBA00022722"/>
    </source>
</evidence>
<reference evidence="19 20" key="1">
    <citation type="journal article" date="2016" name="Mol. Biol. Evol.">
        <title>Genome-Wide Survey of Gut Fungi (Harpellales) Reveals the First Horizontally Transferred Ubiquitin Gene from a Mosquito Host.</title>
        <authorList>
            <person name="Wang Y."/>
            <person name="White M.M."/>
            <person name="Kvist S."/>
            <person name="Moncalvo J.M."/>
        </authorList>
    </citation>
    <scope>NUCLEOTIDE SEQUENCE [LARGE SCALE GENOMIC DNA]</scope>
    <source>
        <strain evidence="19 20">ALG-7-W6</strain>
    </source>
</reference>
<dbReference type="FunFam" id="3.40.50.12390:FF:000005">
    <property type="entry name" value="5'-3' exoribonuclease 2"/>
    <property type="match status" value="1"/>
</dbReference>
<evidence type="ECO:0000256" key="14">
    <source>
        <dbReference type="ARBA" id="ARBA00046943"/>
    </source>
</evidence>
<feature type="compositionally biased region" description="Low complexity" evidence="17">
    <location>
        <begin position="998"/>
        <end position="1011"/>
    </location>
</feature>
<dbReference type="InterPro" id="IPR027073">
    <property type="entry name" value="5_3_exoribonuclease"/>
</dbReference>
<comment type="function">
    <text evidence="15">Possesses 5'-&gt;3' exoribonuclease activity. May promote termination of transcription by RNA polymerase II.</text>
</comment>
<keyword evidence="16" id="KW-0862">Zinc</keyword>
<keyword evidence="8 15" id="KW-0269">Exonuclease</keyword>
<dbReference type="Pfam" id="PF03159">
    <property type="entry name" value="XRN_N"/>
    <property type="match status" value="1"/>
</dbReference>
<evidence type="ECO:0000256" key="1">
    <source>
        <dbReference type="ARBA" id="ARBA00004123"/>
    </source>
</evidence>
<accession>A0A1R0GW80</accession>
<comment type="caution">
    <text evidence="19">The sequence shown here is derived from an EMBL/GenBank/DDBJ whole genome shotgun (WGS) entry which is preliminary data.</text>
</comment>
<dbReference type="InterPro" id="IPR041412">
    <property type="entry name" value="Xrn1_helical"/>
</dbReference>
<keyword evidence="6 15" id="KW-0540">Nuclease</keyword>
<comment type="similarity">
    <text evidence="2 15">Belongs to the 5'-3' exonuclease family. XRN2/RAT1 subfamily.</text>
</comment>
<dbReference type="SMART" id="SM00343">
    <property type="entry name" value="ZnF_C2HC"/>
    <property type="match status" value="1"/>
</dbReference>
<evidence type="ECO:0000259" key="18">
    <source>
        <dbReference type="PROSITE" id="PS50158"/>
    </source>
</evidence>
<proteinExistence type="inferred from homology"/>
<keyword evidence="16" id="KW-0479">Metal-binding</keyword>
<keyword evidence="3" id="KW-0806">Transcription termination</keyword>
<comment type="subcellular location">
    <subcellularLocation>
        <location evidence="1">Nucleus</location>
    </subcellularLocation>
</comment>
<dbReference type="GO" id="GO:0003723">
    <property type="term" value="F:RNA binding"/>
    <property type="evidence" value="ECO:0007669"/>
    <property type="project" value="TreeGrafter"/>
</dbReference>
<dbReference type="EC" id="3.1.13.-" evidence="15"/>
<keyword evidence="20" id="KW-1185">Reference proteome</keyword>
<keyword evidence="4" id="KW-0698">rRNA processing</keyword>
<dbReference type="CDD" id="cd18673">
    <property type="entry name" value="PIN_XRN1-2-like"/>
    <property type="match status" value="1"/>
</dbReference>
<dbReference type="InterPro" id="IPR001878">
    <property type="entry name" value="Znf_CCHC"/>
</dbReference>
<keyword evidence="16" id="KW-0863">Zinc-finger</keyword>
<gene>
    <name evidence="19" type="ORF">AYI68_g4759</name>
</gene>
<evidence type="ECO:0000256" key="13">
    <source>
        <dbReference type="ARBA" id="ARBA00046137"/>
    </source>
</evidence>
<keyword evidence="7 15" id="KW-0378">Hydrolase</keyword>
<dbReference type="GO" id="GO:0000956">
    <property type="term" value="P:nuclear-transcribed mRNA catabolic process"/>
    <property type="evidence" value="ECO:0007669"/>
    <property type="project" value="TreeGrafter"/>
</dbReference>
<evidence type="ECO:0000256" key="12">
    <source>
        <dbReference type="ARBA" id="ARBA00023242"/>
    </source>
</evidence>
<dbReference type="Gene3D" id="1.25.40.1050">
    <property type="match status" value="1"/>
</dbReference>
<evidence type="ECO:0000313" key="20">
    <source>
        <dbReference type="Proteomes" id="UP000187455"/>
    </source>
</evidence>